<reference evidence="3" key="1">
    <citation type="submission" date="2014-09" db="EMBL/GenBank/DDBJ databases">
        <authorList>
            <person name="Gomez-Valero L."/>
        </authorList>
    </citation>
    <scope>NUCLEOTIDE SEQUENCE [LARGE SCALE GENOMIC DNA]</scope>
    <source>
        <strain evidence="3">ATCC700992</strain>
    </source>
</reference>
<evidence type="ECO:0000313" key="3">
    <source>
        <dbReference type="Proteomes" id="UP000032430"/>
    </source>
</evidence>
<dbReference type="KEGG" id="lfa:LFA_0634"/>
<dbReference type="RefSeq" id="WP_045094829.1">
    <property type="nucleotide sequence ID" value="NZ_LN614827.1"/>
</dbReference>
<organism evidence="2 3">
    <name type="scientific">Legionella fallonii LLAP-10</name>
    <dbReference type="NCBI Taxonomy" id="1212491"/>
    <lineage>
        <taxon>Bacteria</taxon>
        <taxon>Pseudomonadati</taxon>
        <taxon>Pseudomonadota</taxon>
        <taxon>Gammaproteobacteria</taxon>
        <taxon>Legionellales</taxon>
        <taxon>Legionellaceae</taxon>
        <taxon>Legionella</taxon>
    </lineage>
</organism>
<protein>
    <submittedName>
        <fullName evidence="2">Uncharacterized protein</fullName>
    </submittedName>
</protein>
<dbReference type="Proteomes" id="UP000032430">
    <property type="component" value="Chromosome I"/>
</dbReference>
<accession>A0A098G274</accession>
<evidence type="ECO:0000313" key="2">
    <source>
        <dbReference type="EMBL" id="CEG56086.1"/>
    </source>
</evidence>
<evidence type="ECO:0000256" key="1">
    <source>
        <dbReference type="SAM" id="MobiDB-lite"/>
    </source>
</evidence>
<dbReference type="AlphaFoldDB" id="A0A098G274"/>
<dbReference type="STRING" id="1212491.LFA_0634"/>
<dbReference type="HOGENOM" id="CLU_1254643_0_0_6"/>
<dbReference type="OrthoDB" id="5639168at2"/>
<dbReference type="EMBL" id="LN614827">
    <property type="protein sequence ID" value="CEG56086.1"/>
    <property type="molecule type" value="Genomic_DNA"/>
</dbReference>
<feature type="region of interest" description="Disordered" evidence="1">
    <location>
        <begin position="181"/>
        <end position="200"/>
    </location>
</feature>
<sequence length="200" mass="22325">MSKEKICKLMAEVVSDINERIVKCNNPHDKERNRLYKPLVLIVQNACDGILSDSKKSILERILLCSMQVNRYNAGNCMLQSFAVFDQLIKKFIASGLADMTTGLPIGIFTTNDHAFVMVGDLVCDSWANYVGPWEKCPFAKEKVKCYFSISSDWVCYDNGKDYDEASTQYTYSLVEANTPVSSTADNQDNRGGASLASIK</sequence>
<name>A0A098G274_9GAMM</name>
<gene>
    <name evidence="2" type="ORF">LFA_0634</name>
</gene>
<proteinExistence type="predicted"/>
<keyword evidence="3" id="KW-1185">Reference proteome</keyword>